<organism evidence="4 5">
    <name type="scientific">Candidatus Gallimonas intestinavium</name>
    <dbReference type="NCBI Taxonomy" id="2838603"/>
    <lineage>
        <taxon>Bacteria</taxon>
        <taxon>Bacillati</taxon>
        <taxon>Bacillota</taxon>
        <taxon>Clostridia</taxon>
        <taxon>Candidatus Gallimonas</taxon>
    </lineage>
</organism>
<dbReference type="AlphaFoldDB" id="A0A9D2G601"/>
<dbReference type="PANTHER" id="PTHR42715:SF10">
    <property type="entry name" value="BETA-GLUCOSIDASE"/>
    <property type="match status" value="1"/>
</dbReference>
<dbReference type="InterPro" id="IPR036881">
    <property type="entry name" value="Glyco_hydro_3_C_sf"/>
</dbReference>
<reference evidence="4" key="2">
    <citation type="submission" date="2021-04" db="EMBL/GenBank/DDBJ databases">
        <authorList>
            <person name="Gilroy R."/>
        </authorList>
    </citation>
    <scope>NUCLEOTIDE SEQUENCE</scope>
    <source>
        <strain evidence="4">ChiW7-2402</strain>
    </source>
</reference>
<dbReference type="SMART" id="SM01217">
    <property type="entry name" value="Fn3_like"/>
    <property type="match status" value="1"/>
</dbReference>
<dbReference type="PRINTS" id="PR00133">
    <property type="entry name" value="GLHYDRLASE3"/>
</dbReference>
<dbReference type="GO" id="GO:0005975">
    <property type="term" value="P:carbohydrate metabolic process"/>
    <property type="evidence" value="ECO:0007669"/>
    <property type="project" value="InterPro"/>
</dbReference>
<dbReference type="EMBL" id="DXBB01000073">
    <property type="protein sequence ID" value="HIZ72926.1"/>
    <property type="molecule type" value="Genomic_DNA"/>
</dbReference>
<gene>
    <name evidence="4" type="ORF">H9964_05050</name>
</gene>
<dbReference type="Proteomes" id="UP000824102">
    <property type="component" value="Unassembled WGS sequence"/>
</dbReference>
<evidence type="ECO:0000313" key="4">
    <source>
        <dbReference type="EMBL" id="HIZ72926.1"/>
    </source>
</evidence>
<dbReference type="InterPro" id="IPR036962">
    <property type="entry name" value="Glyco_hydro_3_N_sf"/>
</dbReference>
<comment type="similarity">
    <text evidence="1">Belongs to the glycosyl hydrolase 3 family.</text>
</comment>
<dbReference type="Pfam" id="PF01915">
    <property type="entry name" value="Glyco_hydro_3_C"/>
    <property type="match status" value="1"/>
</dbReference>
<dbReference type="InterPro" id="IPR050288">
    <property type="entry name" value="Cellulose_deg_GH3"/>
</dbReference>
<feature type="domain" description="Fibronectin type III-like" evidence="3">
    <location>
        <begin position="333"/>
        <end position="400"/>
    </location>
</feature>
<dbReference type="InterPro" id="IPR002772">
    <property type="entry name" value="Glyco_hydro_3_C"/>
</dbReference>
<proteinExistence type="inferred from homology"/>
<keyword evidence="2 4" id="KW-0378">Hydrolase</keyword>
<dbReference type="Pfam" id="PF00933">
    <property type="entry name" value="Glyco_hydro_3"/>
    <property type="match status" value="1"/>
</dbReference>
<dbReference type="Pfam" id="PF14310">
    <property type="entry name" value="Fn3-like"/>
    <property type="match status" value="1"/>
</dbReference>
<evidence type="ECO:0000256" key="2">
    <source>
        <dbReference type="ARBA" id="ARBA00022801"/>
    </source>
</evidence>
<dbReference type="Gene3D" id="3.40.50.1700">
    <property type="entry name" value="Glycoside hydrolase family 3 C-terminal domain"/>
    <property type="match status" value="1"/>
</dbReference>
<comment type="caution">
    <text evidence="4">The sequence shown here is derived from an EMBL/GenBank/DDBJ whole genome shotgun (WGS) entry which is preliminary data.</text>
</comment>
<dbReference type="InterPro" id="IPR026891">
    <property type="entry name" value="Fn3-like"/>
</dbReference>
<dbReference type="SUPFAM" id="SSF51445">
    <property type="entry name" value="(Trans)glycosidases"/>
    <property type="match status" value="1"/>
</dbReference>
<dbReference type="Gene3D" id="3.20.20.300">
    <property type="entry name" value="Glycoside hydrolase, family 3, N-terminal domain"/>
    <property type="match status" value="1"/>
</dbReference>
<protein>
    <submittedName>
        <fullName evidence="4">Glycoside hydrolase family 3 C-terminal domain-containing protein</fullName>
    </submittedName>
</protein>
<dbReference type="InterPro" id="IPR001764">
    <property type="entry name" value="Glyco_hydro_3_N"/>
</dbReference>
<evidence type="ECO:0000313" key="5">
    <source>
        <dbReference type="Proteomes" id="UP000824102"/>
    </source>
</evidence>
<dbReference type="GO" id="GO:0004553">
    <property type="term" value="F:hydrolase activity, hydrolyzing O-glycosyl compounds"/>
    <property type="evidence" value="ECO:0007669"/>
    <property type="project" value="InterPro"/>
</dbReference>
<dbReference type="InterPro" id="IPR013783">
    <property type="entry name" value="Ig-like_fold"/>
</dbReference>
<dbReference type="InterPro" id="IPR017853">
    <property type="entry name" value="GH"/>
</dbReference>
<dbReference type="Gene3D" id="2.60.40.10">
    <property type="entry name" value="Immunoglobulins"/>
    <property type="match status" value="1"/>
</dbReference>
<name>A0A9D2G601_9FIRM</name>
<sequence>MKKIVLGTTSPEISKREKQHHELAREVAREGIVLLKNEGMLPLKCKKLALYGSGARQTVAGGTGSGAMHPRHTVGIEEGLESSGVTVLSKSWLDRYDAHYAAEYAAWKARIEEKIASFTDLYRILGVISHDRFVYPTGIPVENSDLSNETENALYVITRQAGEGADRKDEKADYHLDDVEYENLKTLCAHYKNVCVIINVGGFIDLSFLDELPINALLFLGQGGQAGGSALADLLLGKVSPSGRLTASWPKALSDLPSTSTFSEYGDPKEQNFTEGIYVGYRYFDAFGKKPRFDFGYGLSYTHFSHTACVSLAGGTVLVGCKGKNLGSFAGKEVLQVYAGIPKGEVKRLVAFGKTDVVGVGDEYKLMLSFPVRDLAVYDEARSAYILAAGEYPVFVGGSSDALTPVALLRVGEERLVEQCTPVCPFRGEFQELTPPTRAEKSYEGVPVLDVDLAAVPVLTHDYTPLPPKEDECAAFARTLSEEELATLLVGADVRGEERLVNVMGASGSTTSGLYESRSIPNIVLSDGPQGLNVTPEVVELPDGSLKSTQPYPQYDFGFFGKMMRARMLAKPEDGVCHYQYATAWPCGLVRAQTWNTALMERLGDALGKEMEELGVTVWLAPGMNLLRNPLCGRTFEYCSEDPVLSGEIAAATVRGVQKHEGKGCSIKHFACNNSEFERVFSSSNIKERALRELYLKGFRIAVQKSAPMTVMASYNKINGVYNTNNYDLLTKVLRQEWGFENAVISDWDSVLEGRGDLKQAHAAGCDLVMPGSAKQAEALAEALRSGEVNREDCIRSAARILKLIAANRVVPFAILNKQAQKSFRLH</sequence>
<evidence type="ECO:0000256" key="1">
    <source>
        <dbReference type="ARBA" id="ARBA00005336"/>
    </source>
</evidence>
<reference evidence="4" key="1">
    <citation type="journal article" date="2021" name="PeerJ">
        <title>Extensive microbial diversity within the chicken gut microbiome revealed by metagenomics and culture.</title>
        <authorList>
            <person name="Gilroy R."/>
            <person name="Ravi A."/>
            <person name="Getino M."/>
            <person name="Pursley I."/>
            <person name="Horton D.L."/>
            <person name="Alikhan N.F."/>
            <person name="Baker D."/>
            <person name="Gharbi K."/>
            <person name="Hall N."/>
            <person name="Watson M."/>
            <person name="Adriaenssens E.M."/>
            <person name="Foster-Nyarko E."/>
            <person name="Jarju S."/>
            <person name="Secka A."/>
            <person name="Antonio M."/>
            <person name="Oren A."/>
            <person name="Chaudhuri R.R."/>
            <person name="La Ragione R."/>
            <person name="Hildebrand F."/>
            <person name="Pallen M.J."/>
        </authorList>
    </citation>
    <scope>NUCLEOTIDE SEQUENCE</scope>
    <source>
        <strain evidence="4">ChiW7-2402</strain>
    </source>
</reference>
<evidence type="ECO:0000259" key="3">
    <source>
        <dbReference type="SMART" id="SM01217"/>
    </source>
</evidence>
<dbReference type="SUPFAM" id="SSF52279">
    <property type="entry name" value="Beta-D-glucan exohydrolase, C-terminal domain"/>
    <property type="match status" value="1"/>
</dbReference>
<accession>A0A9D2G601</accession>
<dbReference type="PANTHER" id="PTHR42715">
    <property type="entry name" value="BETA-GLUCOSIDASE"/>
    <property type="match status" value="1"/>
</dbReference>